<feature type="region of interest" description="Disordered" evidence="1">
    <location>
        <begin position="511"/>
        <end position="557"/>
    </location>
</feature>
<dbReference type="EMBL" id="DYWK01000002">
    <property type="protein sequence ID" value="HJF17635.1"/>
    <property type="molecule type" value="Genomic_DNA"/>
</dbReference>
<comment type="caution">
    <text evidence="3">The sequence shown here is derived from an EMBL/GenBank/DDBJ whole genome shotgun (WGS) entry which is preliminary data.</text>
</comment>
<dbReference type="Gene3D" id="3.40.50.300">
    <property type="entry name" value="P-loop containing nucleotide triphosphate hydrolases"/>
    <property type="match status" value="3"/>
</dbReference>
<dbReference type="GO" id="GO:0000723">
    <property type="term" value="P:telomere maintenance"/>
    <property type="evidence" value="ECO:0007669"/>
    <property type="project" value="InterPro"/>
</dbReference>
<dbReference type="Proteomes" id="UP000715651">
    <property type="component" value="Unassembled WGS sequence"/>
</dbReference>
<evidence type="ECO:0000313" key="3">
    <source>
        <dbReference type="EMBL" id="HJF17635.1"/>
    </source>
</evidence>
<dbReference type="CDD" id="cd18037">
    <property type="entry name" value="DEXSc_Pif1_like"/>
    <property type="match status" value="1"/>
</dbReference>
<reference evidence="3" key="1">
    <citation type="journal article" date="2021" name="PeerJ">
        <title>Extensive microbial diversity within the chicken gut microbiome revealed by metagenomics and culture.</title>
        <authorList>
            <person name="Gilroy R."/>
            <person name="Ravi A."/>
            <person name="Getino M."/>
            <person name="Pursley I."/>
            <person name="Horton D.L."/>
            <person name="Alikhan N.F."/>
            <person name="Baker D."/>
            <person name="Gharbi K."/>
            <person name="Hall N."/>
            <person name="Watson M."/>
            <person name="Adriaenssens E.M."/>
            <person name="Foster-Nyarko E."/>
            <person name="Jarju S."/>
            <person name="Secka A."/>
            <person name="Antonio M."/>
            <person name="Oren A."/>
            <person name="Chaudhuri R.R."/>
            <person name="La Ragione R."/>
            <person name="Hildebrand F."/>
            <person name="Pallen M.J."/>
        </authorList>
    </citation>
    <scope>NUCLEOTIDE SEQUENCE</scope>
    <source>
        <strain evidence="3">578</strain>
    </source>
</reference>
<dbReference type="GO" id="GO:0003678">
    <property type="term" value="F:DNA helicase activity"/>
    <property type="evidence" value="ECO:0007669"/>
    <property type="project" value="InterPro"/>
</dbReference>
<dbReference type="PANTHER" id="PTHR47642">
    <property type="entry name" value="ATP-DEPENDENT DNA HELICASE"/>
    <property type="match status" value="1"/>
</dbReference>
<dbReference type="InterPro" id="IPR027417">
    <property type="entry name" value="P-loop_NTPase"/>
</dbReference>
<dbReference type="PANTHER" id="PTHR47642:SF5">
    <property type="entry name" value="ATP-DEPENDENT DNA HELICASE"/>
    <property type="match status" value="1"/>
</dbReference>
<feature type="compositionally biased region" description="Polar residues" evidence="1">
    <location>
        <begin position="468"/>
        <end position="479"/>
    </location>
</feature>
<name>A0A921FT67_9BIFI</name>
<dbReference type="SMART" id="SM00382">
    <property type="entry name" value="AAA"/>
    <property type="match status" value="1"/>
</dbReference>
<sequence length="568" mass="62393">MKQHDALELMKAGLSVFITGAPGAGKTYVLNQFITWALKHGKNVAVTASTGIAATHLDGMTVHAWAGIGVSKVLTPRKLSEIRGRRTQAIRSTDILVIDEISMLKASVVDMVDEVCRKIRGDARAFGGLQVILAGDLFQLPPVTRKGSEAPDPRVEEVEKEYIAHGKNPDGFMTDSFAWDTAKFRTCYITEQHRQDDGELLDILTDIRNDQVSVADRRELQSRMGKRPSASETVIHLYPHNVQVDKINQDRLNDLFPESHFFTAFTRGDVNSLAKLEKNVLAPHQLELKYDAHVMALWNDPEGRYFNGSLGRVVDFLPEEDMGLPIVKFDNGNTVAMQPRDWKLEDNGTEMAFMQQVPLRLAWAITIHKSQGMTLDAEEADLSRSFTNGMGYVALSRLTSLAGLYLEGINDTAYRVSPEALKINSALIRDSEQLEQDLHHQGVLAVAKLHQPSFDEFSPFALEGGSKASGQGNNAAGRNNSAHANSTAKKAASSAAVTSLPLGAAVTSAPLNSSAPAEQTQFGAAQTSDDELKPAPKTQSTSMPDLDEDDSWWNTPFSSNFHDDDMWF</sequence>
<feature type="compositionally biased region" description="Polar residues" evidence="1">
    <location>
        <begin position="511"/>
        <end position="527"/>
    </location>
</feature>
<feature type="domain" description="AAA+ ATPase" evidence="2">
    <location>
        <begin position="12"/>
        <end position="170"/>
    </location>
</feature>
<dbReference type="SUPFAM" id="SSF52540">
    <property type="entry name" value="P-loop containing nucleoside triphosphate hydrolases"/>
    <property type="match status" value="2"/>
</dbReference>
<evidence type="ECO:0000259" key="2">
    <source>
        <dbReference type="SMART" id="SM00382"/>
    </source>
</evidence>
<feature type="region of interest" description="Disordered" evidence="1">
    <location>
        <begin position="460"/>
        <end position="488"/>
    </location>
</feature>
<dbReference type="AlphaFoldDB" id="A0A921FT67"/>
<dbReference type="Gene3D" id="2.30.30.940">
    <property type="match status" value="1"/>
</dbReference>
<proteinExistence type="predicted"/>
<organism evidence="3 4">
    <name type="scientific">Aeriscardovia aeriphila</name>
    <dbReference type="NCBI Taxonomy" id="218139"/>
    <lineage>
        <taxon>Bacteria</taxon>
        <taxon>Bacillati</taxon>
        <taxon>Actinomycetota</taxon>
        <taxon>Actinomycetes</taxon>
        <taxon>Bifidobacteriales</taxon>
        <taxon>Bifidobacteriaceae</taxon>
        <taxon>Aeriscardovia</taxon>
    </lineage>
</organism>
<accession>A0A921FT67</accession>
<dbReference type="Pfam" id="PF05970">
    <property type="entry name" value="PIF1"/>
    <property type="match status" value="1"/>
</dbReference>
<evidence type="ECO:0000313" key="4">
    <source>
        <dbReference type="Proteomes" id="UP000715651"/>
    </source>
</evidence>
<dbReference type="CDD" id="cd18809">
    <property type="entry name" value="SF1_C_RecD"/>
    <property type="match status" value="1"/>
</dbReference>
<evidence type="ECO:0000256" key="1">
    <source>
        <dbReference type="SAM" id="MobiDB-lite"/>
    </source>
</evidence>
<protein>
    <submittedName>
        <fullName evidence="3">AAA family ATPase</fullName>
    </submittedName>
</protein>
<dbReference type="GO" id="GO:0006281">
    <property type="term" value="P:DNA repair"/>
    <property type="evidence" value="ECO:0007669"/>
    <property type="project" value="InterPro"/>
</dbReference>
<gene>
    <name evidence="3" type="ORF">K8U78_00415</name>
</gene>
<dbReference type="InterPro" id="IPR010285">
    <property type="entry name" value="DNA_helicase_pif1-like_DEAD"/>
</dbReference>
<dbReference type="InterPro" id="IPR003593">
    <property type="entry name" value="AAA+_ATPase"/>
</dbReference>
<dbReference type="InterPro" id="IPR051055">
    <property type="entry name" value="PIF1_helicase"/>
</dbReference>
<reference evidence="3" key="2">
    <citation type="submission" date="2021-09" db="EMBL/GenBank/DDBJ databases">
        <authorList>
            <person name="Gilroy R."/>
        </authorList>
    </citation>
    <scope>NUCLEOTIDE SEQUENCE</scope>
    <source>
        <strain evidence="3">578</strain>
    </source>
</reference>